<dbReference type="AlphaFoldDB" id="A0A6A7N9D2"/>
<proteinExistence type="predicted"/>
<reference evidence="1 2" key="1">
    <citation type="submission" date="2019-10" db="EMBL/GenBank/DDBJ databases">
        <title>Two novel species isolated from a subtropical stream in China.</title>
        <authorList>
            <person name="Lu H."/>
        </authorList>
    </citation>
    <scope>NUCLEOTIDE SEQUENCE [LARGE SCALE GENOMIC DNA]</scope>
    <source>
        <strain evidence="1 2">FT29W</strain>
    </source>
</reference>
<gene>
    <name evidence="1" type="ORF">GEV02_26420</name>
</gene>
<keyword evidence="2" id="KW-1185">Reference proteome</keyword>
<protein>
    <recommendedName>
        <fullName evidence="3">Lipoprotein</fullName>
    </recommendedName>
</protein>
<organism evidence="1 2">
    <name type="scientific">Rugamonas aquatica</name>
    <dbReference type="NCBI Taxonomy" id="2743357"/>
    <lineage>
        <taxon>Bacteria</taxon>
        <taxon>Pseudomonadati</taxon>
        <taxon>Pseudomonadota</taxon>
        <taxon>Betaproteobacteria</taxon>
        <taxon>Burkholderiales</taxon>
        <taxon>Oxalobacteraceae</taxon>
        <taxon>Telluria group</taxon>
        <taxon>Rugamonas</taxon>
    </lineage>
</organism>
<comment type="caution">
    <text evidence="1">The sequence shown here is derived from an EMBL/GenBank/DDBJ whole genome shotgun (WGS) entry which is preliminary data.</text>
</comment>
<accession>A0A6A7N9D2</accession>
<dbReference type="RefSeq" id="WP_152840892.1">
    <property type="nucleotide sequence ID" value="NZ_WHUG01000015.1"/>
</dbReference>
<evidence type="ECO:0008006" key="3">
    <source>
        <dbReference type="Google" id="ProtNLM"/>
    </source>
</evidence>
<sequence>MTMRLIRWLTVVASIAMLSGCAYPSFNRDSYDIRIRTVTLDQRFPLLKAYQECVVDCPGCSSTCQASGPADYTFAHFDVTSSDRTPILTSYIGEPDRSFTGVAKLIPSYSFKPGVRVLDSVAFDSYSSDYHQEVVFYRNAGAENGHGVMVHLPRERCPVLKEVTRSRRMAELWQQVKFVVVVESRATLFVEMNAPTAQCPGLRVQDVLPNVAGIPADLTAQVYRVYAVDFAKVADNWTYADLVAAPPCSAASAGQHSLSCPGSADKVTTQLDPIPDISMKSQAQQFECRVHTSSTDWHIYSGMAATSNGQVSYSRRCKPVKQ</sequence>
<evidence type="ECO:0000313" key="2">
    <source>
        <dbReference type="Proteomes" id="UP000440498"/>
    </source>
</evidence>
<evidence type="ECO:0000313" key="1">
    <source>
        <dbReference type="EMBL" id="MQA41686.1"/>
    </source>
</evidence>
<dbReference type="Proteomes" id="UP000440498">
    <property type="component" value="Unassembled WGS sequence"/>
</dbReference>
<name>A0A6A7N9D2_9BURK</name>
<dbReference type="PROSITE" id="PS51257">
    <property type="entry name" value="PROKAR_LIPOPROTEIN"/>
    <property type="match status" value="1"/>
</dbReference>
<dbReference type="EMBL" id="WHUG01000015">
    <property type="protein sequence ID" value="MQA41686.1"/>
    <property type="molecule type" value="Genomic_DNA"/>
</dbReference>